<evidence type="ECO:0000313" key="2">
    <source>
        <dbReference type="EMBL" id="ODA36202.1"/>
    </source>
</evidence>
<organism evidence="2 3">
    <name type="scientific">Veronia pacifica</name>
    <dbReference type="NCBI Taxonomy" id="1080227"/>
    <lineage>
        <taxon>Bacteria</taxon>
        <taxon>Pseudomonadati</taxon>
        <taxon>Pseudomonadota</taxon>
        <taxon>Gammaproteobacteria</taxon>
        <taxon>Vibrionales</taxon>
        <taxon>Vibrionaceae</taxon>
        <taxon>Veronia</taxon>
    </lineage>
</organism>
<evidence type="ECO:0000313" key="3">
    <source>
        <dbReference type="Proteomes" id="UP000094936"/>
    </source>
</evidence>
<dbReference type="InterPro" id="IPR018750">
    <property type="entry name" value="DUF2306_membrane"/>
</dbReference>
<proteinExistence type="predicted"/>
<evidence type="ECO:0000256" key="1">
    <source>
        <dbReference type="SAM" id="Phobius"/>
    </source>
</evidence>
<feature type="transmembrane region" description="Helical" evidence="1">
    <location>
        <begin position="39"/>
        <end position="64"/>
    </location>
</feature>
<keyword evidence="1" id="KW-0812">Transmembrane</keyword>
<keyword evidence="1" id="KW-1133">Transmembrane helix</keyword>
<feature type="transmembrane region" description="Helical" evidence="1">
    <location>
        <begin position="6"/>
        <end position="27"/>
    </location>
</feature>
<dbReference type="RefSeq" id="WP_068898271.1">
    <property type="nucleotide sequence ID" value="NZ_JBHUIF010000002.1"/>
</dbReference>
<dbReference type="OrthoDB" id="9815686at2"/>
<dbReference type="Proteomes" id="UP000094936">
    <property type="component" value="Unassembled WGS sequence"/>
</dbReference>
<dbReference type="AlphaFoldDB" id="A0A1C3ESE8"/>
<sequence length="128" mass="14045">MDQMTIIYMHLFTVLPAILIGTFMMFYRKGGVLHHYLGRAYMVLMFTTALLSLGISSGVGPSILGHFGPIHILSVMTLYTVPTALLAARRGQIKAHRNAMIQLYCGACLVAGIFALMPGRMLHGMLFA</sequence>
<accession>A0A1C3ESE8</accession>
<evidence type="ECO:0008006" key="4">
    <source>
        <dbReference type="Google" id="ProtNLM"/>
    </source>
</evidence>
<dbReference type="Pfam" id="PF10067">
    <property type="entry name" value="DUF2306"/>
    <property type="match status" value="1"/>
</dbReference>
<gene>
    <name evidence="2" type="ORF">A8L45_00945</name>
</gene>
<protein>
    <recommendedName>
        <fullName evidence="4">DUF2306 domain-containing protein</fullName>
    </recommendedName>
</protein>
<keyword evidence="1" id="KW-0472">Membrane</keyword>
<name>A0A1C3ESE8_9GAMM</name>
<keyword evidence="3" id="KW-1185">Reference proteome</keyword>
<reference evidence="2 3" key="1">
    <citation type="submission" date="2016-05" db="EMBL/GenBank/DDBJ databases">
        <title>Genomic Taxonomy of the Vibrionaceae.</title>
        <authorList>
            <person name="Gomez-Gil B."/>
            <person name="Enciso-Ibarra J."/>
        </authorList>
    </citation>
    <scope>NUCLEOTIDE SEQUENCE [LARGE SCALE GENOMIC DNA]</scope>
    <source>
        <strain evidence="2 3">CAIM 1920</strain>
    </source>
</reference>
<feature type="transmembrane region" description="Helical" evidence="1">
    <location>
        <begin position="70"/>
        <end position="88"/>
    </location>
</feature>
<feature type="transmembrane region" description="Helical" evidence="1">
    <location>
        <begin position="100"/>
        <end position="117"/>
    </location>
</feature>
<dbReference type="EMBL" id="LYBM01000001">
    <property type="protein sequence ID" value="ODA36202.1"/>
    <property type="molecule type" value="Genomic_DNA"/>
</dbReference>
<comment type="caution">
    <text evidence="2">The sequence shown here is derived from an EMBL/GenBank/DDBJ whole genome shotgun (WGS) entry which is preliminary data.</text>
</comment>